<name>A0A8J6PNT3_9FLAO</name>
<feature type="compositionally biased region" description="Basic and acidic residues" evidence="1">
    <location>
        <begin position="45"/>
        <end position="78"/>
    </location>
</feature>
<proteinExistence type="predicted"/>
<evidence type="ECO:0000313" key="3">
    <source>
        <dbReference type="Proteomes" id="UP000621516"/>
    </source>
</evidence>
<protein>
    <submittedName>
        <fullName evidence="2">Uncharacterized protein</fullName>
    </submittedName>
</protein>
<dbReference type="RefSeq" id="WP_188221937.1">
    <property type="nucleotide sequence ID" value="NZ_JACVXD010000001.1"/>
</dbReference>
<sequence>MNKDFLFDDLDIDLSDKEYEKLLDYIEIQEDGKWWISNIRKRISKAEAARENGKKGGRPKKENSEEKPSEIKTQKPTEKTQGQNPKNPPSESKRERESKREIKSKIKEKENKDLAIEILKTHKQSELDVLWMQNKTKIEDKRKLVESFNNKMELELAQSKIEFTPEQLMPRFRNFVIQWVSNAQKDIKQAQPQNQSTKRPNYF</sequence>
<accession>A0A8J6PNT3</accession>
<dbReference type="Proteomes" id="UP000621516">
    <property type="component" value="Unassembled WGS sequence"/>
</dbReference>
<organism evidence="2 3">
    <name type="scientific">Aestuariibaculum marinum</name>
    <dbReference type="NCBI Taxonomy" id="2683592"/>
    <lineage>
        <taxon>Bacteria</taxon>
        <taxon>Pseudomonadati</taxon>
        <taxon>Bacteroidota</taxon>
        <taxon>Flavobacteriia</taxon>
        <taxon>Flavobacteriales</taxon>
        <taxon>Flavobacteriaceae</taxon>
    </lineage>
</organism>
<feature type="compositionally biased region" description="Basic and acidic residues" evidence="1">
    <location>
        <begin position="91"/>
        <end position="107"/>
    </location>
</feature>
<reference evidence="2 3" key="1">
    <citation type="journal article" date="2018" name="J. Microbiol.">
        <title>Aestuariibaculum marinum sp. nov., a marine bacterium isolated from seawater in South Korea.</title>
        <authorList>
            <person name="Choi J."/>
            <person name="Lee D."/>
            <person name="Jang J.H."/>
            <person name="Cha S."/>
            <person name="Seo T."/>
        </authorList>
    </citation>
    <scope>NUCLEOTIDE SEQUENCE [LARGE SCALE GENOMIC DNA]</scope>
    <source>
        <strain evidence="2 3">IP7</strain>
    </source>
</reference>
<keyword evidence="3" id="KW-1185">Reference proteome</keyword>
<gene>
    <name evidence="2" type="ORF">ICJ85_01180</name>
</gene>
<evidence type="ECO:0000313" key="2">
    <source>
        <dbReference type="EMBL" id="MBD0822620.1"/>
    </source>
</evidence>
<feature type="region of interest" description="Disordered" evidence="1">
    <location>
        <begin position="45"/>
        <end position="107"/>
    </location>
</feature>
<dbReference type="AlphaFoldDB" id="A0A8J6PNT3"/>
<dbReference type="EMBL" id="JACVXD010000001">
    <property type="protein sequence ID" value="MBD0822620.1"/>
    <property type="molecule type" value="Genomic_DNA"/>
</dbReference>
<comment type="caution">
    <text evidence="2">The sequence shown here is derived from an EMBL/GenBank/DDBJ whole genome shotgun (WGS) entry which is preliminary data.</text>
</comment>
<evidence type="ECO:0000256" key="1">
    <source>
        <dbReference type="SAM" id="MobiDB-lite"/>
    </source>
</evidence>